<evidence type="ECO:0000313" key="1">
    <source>
        <dbReference type="EMBL" id="CAB4195058.1"/>
    </source>
</evidence>
<name>A0A6J5RN18_9CAUD</name>
<protein>
    <submittedName>
        <fullName evidence="1">Uncharacterized protein</fullName>
    </submittedName>
</protein>
<gene>
    <name evidence="1" type="ORF">UFOVP1281_23</name>
</gene>
<reference evidence="1" key="1">
    <citation type="submission" date="2020-05" db="EMBL/GenBank/DDBJ databases">
        <authorList>
            <person name="Chiriac C."/>
            <person name="Salcher M."/>
            <person name="Ghai R."/>
            <person name="Kavagutti S V."/>
        </authorList>
    </citation>
    <scope>NUCLEOTIDE SEQUENCE</scope>
</reference>
<sequence length="160" mass="17965">MVNQTISMNDEFNALAIAYARAAKMDNPMEGAIQKLNLAKSIARDAEAIGAEMVVARYLGIVDFEPTLNTFKREADVGYRIEVKHTSWRDGHLIVKPTDRDNDIAVLVVGESPNYTIIGWLPVSVAKTPRFKSDQSNSWWVSQINLRPMESILKGVEWSK</sequence>
<organism evidence="1">
    <name type="scientific">uncultured Caudovirales phage</name>
    <dbReference type="NCBI Taxonomy" id="2100421"/>
    <lineage>
        <taxon>Viruses</taxon>
        <taxon>Duplodnaviria</taxon>
        <taxon>Heunggongvirae</taxon>
        <taxon>Uroviricota</taxon>
        <taxon>Caudoviricetes</taxon>
        <taxon>Peduoviridae</taxon>
        <taxon>Maltschvirus</taxon>
        <taxon>Maltschvirus maltsch</taxon>
    </lineage>
</organism>
<proteinExistence type="predicted"/>
<dbReference type="EMBL" id="LR797227">
    <property type="protein sequence ID" value="CAB4195058.1"/>
    <property type="molecule type" value="Genomic_DNA"/>
</dbReference>
<accession>A0A6J5RN18</accession>